<dbReference type="OrthoDB" id="4825at2759"/>
<dbReference type="OMA" id="VRHSIVC"/>
<evidence type="ECO:0000256" key="11">
    <source>
        <dbReference type="ARBA" id="ARBA00078122"/>
    </source>
</evidence>
<evidence type="ECO:0000256" key="3">
    <source>
        <dbReference type="ARBA" id="ARBA00022528"/>
    </source>
</evidence>
<evidence type="ECO:0000256" key="1">
    <source>
        <dbReference type="ARBA" id="ARBA00004229"/>
    </source>
</evidence>
<keyword evidence="7" id="KW-0809">Transit peptide</keyword>
<dbReference type="eggNOG" id="ENOG502RXSZ">
    <property type="taxonomic scope" value="Eukaryota"/>
</dbReference>
<dbReference type="SUPFAM" id="SSF46992">
    <property type="entry name" value="Ribosomal protein S20"/>
    <property type="match status" value="1"/>
</dbReference>
<evidence type="ECO:0000256" key="9">
    <source>
        <dbReference type="ARBA" id="ARBA00023274"/>
    </source>
</evidence>
<keyword evidence="6" id="KW-0694">RNA-binding</keyword>
<evidence type="ECO:0000256" key="4">
    <source>
        <dbReference type="ARBA" id="ARBA00022640"/>
    </source>
</evidence>
<name>A0A059BN05_EUCGR</name>
<evidence type="ECO:0000256" key="7">
    <source>
        <dbReference type="ARBA" id="ARBA00022946"/>
    </source>
</evidence>
<sequence>MASLSSSCFAALPCKFKSLSLHSSPSPSPSHGRIAFSSLRFSASVSRDVFCAGGRLAVSGGEGRRPRFSVVCEAAPQKRADSAVKRARQAEKRRLYNKARKSEVRTRMKKVLEELDGLRKKPDAQAEEILSIEKLIAEAYSVIDKAVKVGTLHRNTGARRKSRLARRKKAVEIHHGWYTPAPAPEPAPALAATT</sequence>
<reference evidence="12" key="1">
    <citation type="submission" date="2013-07" db="EMBL/GenBank/DDBJ databases">
        <title>The genome of Eucalyptus grandis.</title>
        <authorList>
            <person name="Schmutz J."/>
            <person name="Hayes R."/>
            <person name="Myburg A."/>
            <person name="Tuskan G."/>
            <person name="Grattapaglia D."/>
            <person name="Rokhsar D.S."/>
        </authorList>
    </citation>
    <scope>NUCLEOTIDE SEQUENCE</scope>
    <source>
        <tissue evidence="12">Leaf extractions</tissue>
    </source>
</reference>
<comment type="subcellular location">
    <subcellularLocation>
        <location evidence="1">Plastid</location>
        <location evidence="1">Chloroplast</location>
    </subcellularLocation>
</comment>
<dbReference type="PANTHER" id="PTHR33398">
    <property type="entry name" value="30S RIBOSOMAL PROTEIN S20"/>
    <property type="match status" value="1"/>
</dbReference>
<evidence type="ECO:0000256" key="10">
    <source>
        <dbReference type="ARBA" id="ARBA00074494"/>
    </source>
</evidence>
<dbReference type="HAMAP" id="MF_00500">
    <property type="entry name" value="Ribosomal_bS20"/>
    <property type="match status" value="1"/>
</dbReference>
<accession>A0A059BN05</accession>
<dbReference type="EMBL" id="KK198758">
    <property type="protein sequence ID" value="KCW67403.1"/>
    <property type="molecule type" value="Genomic_DNA"/>
</dbReference>
<dbReference type="AlphaFoldDB" id="A0A059BN05"/>
<dbReference type="InterPro" id="IPR036510">
    <property type="entry name" value="Ribosomal_bS20_sf"/>
</dbReference>
<keyword evidence="8" id="KW-0689">Ribosomal protein</keyword>
<dbReference type="EMBL" id="KK198758">
    <property type="protein sequence ID" value="KCW67404.1"/>
    <property type="molecule type" value="Genomic_DNA"/>
</dbReference>
<keyword evidence="9" id="KW-0687">Ribonucleoprotein</keyword>
<comment type="similarity">
    <text evidence="2">Belongs to the bacterial ribosomal protein bS20 family.</text>
</comment>
<dbReference type="FunFam" id="1.20.58.110:FF:000003">
    <property type="entry name" value="30S ribosomal protein S20, chloroplastic"/>
    <property type="match status" value="1"/>
</dbReference>
<dbReference type="InterPro" id="IPR002583">
    <property type="entry name" value="Ribosomal_bS20"/>
</dbReference>
<dbReference type="GO" id="GO:0009507">
    <property type="term" value="C:chloroplast"/>
    <property type="evidence" value="ECO:0007669"/>
    <property type="project" value="UniProtKB-SubCell"/>
</dbReference>
<dbReference type="FunCoup" id="A0A059BN05">
    <property type="interactions" value="1275"/>
</dbReference>
<keyword evidence="3" id="KW-0150">Chloroplast</keyword>
<evidence type="ECO:0000256" key="6">
    <source>
        <dbReference type="ARBA" id="ARBA00022884"/>
    </source>
</evidence>
<evidence type="ECO:0000256" key="5">
    <source>
        <dbReference type="ARBA" id="ARBA00022730"/>
    </source>
</evidence>
<protein>
    <recommendedName>
        <fullName evidence="10">Small ribosomal subunit protein bS20c</fullName>
    </recommendedName>
    <alternativeName>
        <fullName evidence="11">30S ribosomal protein S20, chloroplastic</fullName>
    </alternativeName>
</protein>
<dbReference type="Gramene" id="KCW67404">
    <property type="protein sequence ID" value="KCW67404"/>
    <property type="gene ID" value="EUGRSUZ_F01167"/>
</dbReference>
<dbReference type="GO" id="GO:0003735">
    <property type="term" value="F:structural constituent of ribosome"/>
    <property type="evidence" value="ECO:0007669"/>
    <property type="project" value="InterPro"/>
</dbReference>
<keyword evidence="4" id="KW-0934">Plastid</keyword>
<organism evidence="12">
    <name type="scientific">Eucalyptus grandis</name>
    <name type="common">Flooded gum</name>
    <dbReference type="NCBI Taxonomy" id="71139"/>
    <lineage>
        <taxon>Eukaryota</taxon>
        <taxon>Viridiplantae</taxon>
        <taxon>Streptophyta</taxon>
        <taxon>Embryophyta</taxon>
        <taxon>Tracheophyta</taxon>
        <taxon>Spermatophyta</taxon>
        <taxon>Magnoliopsida</taxon>
        <taxon>eudicotyledons</taxon>
        <taxon>Gunneridae</taxon>
        <taxon>Pentapetalae</taxon>
        <taxon>rosids</taxon>
        <taxon>malvids</taxon>
        <taxon>Myrtales</taxon>
        <taxon>Myrtaceae</taxon>
        <taxon>Myrtoideae</taxon>
        <taxon>Eucalypteae</taxon>
        <taxon>Eucalyptus</taxon>
    </lineage>
</organism>
<gene>
    <name evidence="12" type="ORF">EUGRSUZ_F01167</name>
</gene>
<keyword evidence="5" id="KW-0699">rRNA-binding</keyword>
<dbReference type="STRING" id="71139.A0A059BN05"/>
<proteinExistence type="inferred from homology"/>
<evidence type="ECO:0000313" key="12">
    <source>
        <dbReference type="EMBL" id="KCW67404.1"/>
    </source>
</evidence>
<dbReference type="PANTHER" id="PTHR33398:SF1">
    <property type="entry name" value="SMALL RIBOSOMAL SUBUNIT PROTEIN BS20C"/>
    <property type="match status" value="1"/>
</dbReference>
<dbReference type="Pfam" id="PF01649">
    <property type="entry name" value="Ribosomal_S20p"/>
    <property type="match status" value="1"/>
</dbReference>
<evidence type="ECO:0000256" key="8">
    <source>
        <dbReference type="ARBA" id="ARBA00022980"/>
    </source>
</evidence>
<evidence type="ECO:0000256" key="2">
    <source>
        <dbReference type="ARBA" id="ARBA00007634"/>
    </source>
</evidence>
<dbReference type="GO" id="GO:0015935">
    <property type="term" value="C:small ribosomal subunit"/>
    <property type="evidence" value="ECO:0000318"/>
    <property type="project" value="GO_Central"/>
</dbReference>
<dbReference type="GO" id="GO:0006412">
    <property type="term" value="P:translation"/>
    <property type="evidence" value="ECO:0007669"/>
    <property type="project" value="InterPro"/>
</dbReference>
<dbReference type="Gramene" id="KCW67403">
    <property type="protein sequence ID" value="KCW67403"/>
    <property type="gene ID" value="EUGRSUZ_F01167"/>
</dbReference>
<dbReference type="NCBIfam" id="TIGR00029">
    <property type="entry name" value="S20"/>
    <property type="match status" value="1"/>
</dbReference>
<dbReference type="Gene3D" id="1.20.58.110">
    <property type="entry name" value="Ribosomal protein S20"/>
    <property type="match status" value="1"/>
</dbReference>
<dbReference type="KEGG" id="egr:104448484"/>
<dbReference type="GO" id="GO:0070181">
    <property type="term" value="F:small ribosomal subunit rRNA binding"/>
    <property type="evidence" value="ECO:0000318"/>
    <property type="project" value="GO_Central"/>
</dbReference>